<dbReference type="RefSeq" id="WP_124319225.1">
    <property type="nucleotide sequence ID" value="NZ_CP027753.1"/>
</dbReference>
<keyword evidence="1" id="KW-1133">Transmembrane helix</keyword>
<dbReference type="AlphaFoldDB" id="A0A3G7TIA5"/>
<organism evidence="2 3">
    <name type="scientific">Pseudomonas chlororaphis</name>
    <dbReference type="NCBI Taxonomy" id="587753"/>
    <lineage>
        <taxon>Bacteria</taxon>
        <taxon>Pseudomonadati</taxon>
        <taxon>Pseudomonadota</taxon>
        <taxon>Gammaproteobacteria</taxon>
        <taxon>Pseudomonadales</taxon>
        <taxon>Pseudomonadaceae</taxon>
        <taxon>Pseudomonas</taxon>
    </lineage>
</organism>
<gene>
    <name evidence="2" type="ORF">C4K04_1038</name>
</gene>
<name>A0A3G7TIA5_9PSED</name>
<dbReference type="Pfam" id="PF11804">
    <property type="entry name" value="DUF3325"/>
    <property type="match status" value="1"/>
</dbReference>
<sequence length="107" mass="11263">MLLALLLCYPGFAGLCLSMDRHHAELLGYKPTARRRSGLRIGGWLLLGGSLWTAIAAAGWGLGLVQWCAALMLSALSLVLLLPYQPRLALLAAGLGLLVSPLAALAQ</sequence>
<keyword evidence="1" id="KW-0812">Transmembrane</keyword>
<evidence type="ECO:0000256" key="1">
    <source>
        <dbReference type="SAM" id="Phobius"/>
    </source>
</evidence>
<dbReference type="Proteomes" id="UP000268048">
    <property type="component" value="Chromosome"/>
</dbReference>
<dbReference type="EMBL" id="CP027753">
    <property type="protein sequence ID" value="AZE46730.1"/>
    <property type="molecule type" value="Genomic_DNA"/>
</dbReference>
<dbReference type="InterPro" id="IPR021762">
    <property type="entry name" value="DUF3325"/>
</dbReference>
<accession>A0A3G7TIA5</accession>
<protein>
    <recommendedName>
        <fullName evidence="4">DUF3325 domain-containing protein</fullName>
    </recommendedName>
</protein>
<evidence type="ECO:0008006" key="4">
    <source>
        <dbReference type="Google" id="ProtNLM"/>
    </source>
</evidence>
<feature type="transmembrane region" description="Helical" evidence="1">
    <location>
        <begin position="88"/>
        <end position="106"/>
    </location>
</feature>
<keyword evidence="1" id="KW-0472">Membrane</keyword>
<proteinExistence type="predicted"/>
<feature type="transmembrane region" description="Helical" evidence="1">
    <location>
        <begin position="37"/>
        <end position="57"/>
    </location>
</feature>
<evidence type="ECO:0000313" key="2">
    <source>
        <dbReference type="EMBL" id="AZE46730.1"/>
    </source>
</evidence>
<reference evidence="2 3" key="1">
    <citation type="submission" date="2018-03" db="EMBL/GenBank/DDBJ databases">
        <title>Diversity of phytobeneficial traits revealed by whole-genome analysis of worldwide-isolated phenazine-producing Pseudomonas spp.</title>
        <authorList>
            <person name="Biessy A."/>
            <person name="Novinscak A."/>
            <person name="Blom J."/>
            <person name="Leger G."/>
            <person name="Thomashow L.S."/>
            <person name="Cazorla F.M."/>
            <person name="Josic D."/>
            <person name="Filion M."/>
        </authorList>
    </citation>
    <scope>NUCLEOTIDE SEQUENCE [LARGE SCALE GENOMIC DNA]</scope>
    <source>
        <strain evidence="2 3">B25</strain>
    </source>
</reference>
<evidence type="ECO:0000313" key="3">
    <source>
        <dbReference type="Proteomes" id="UP000268048"/>
    </source>
</evidence>